<gene>
    <name evidence="2" type="ORF">GT409_05665</name>
</gene>
<dbReference type="SUPFAM" id="SSF57938">
    <property type="entry name" value="DnaJ/Hsp40 cysteine-rich domain"/>
    <property type="match status" value="1"/>
</dbReference>
<keyword evidence="3" id="KW-1185">Reference proteome</keyword>
<dbReference type="AlphaFoldDB" id="A0A6P1MBK8"/>
<feature type="chain" id="PRO_5026844725" evidence="1">
    <location>
        <begin position="20"/>
        <end position="220"/>
    </location>
</feature>
<accession>A0A6P1MBK8</accession>
<dbReference type="EMBL" id="CP047593">
    <property type="protein sequence ID" value="QHI68956.1"/>
    <property type="molecule type" value="Genomic_DNA"/>
</dbReference>
<keyword evidence="1" id="KW-0732">Signal</keyword>
<organism evidence="2 3">
    <name type="scientific">Tichowtungia aerotolerans</name>
    <dbReference type="NCBI Taxonomy" id="2697043"/>
    <lineage>
        <taxon>Bacteria</taxon>
        <taxon>Pseudomonadati</taxon>
        <taxon>Kiritimatiellota</taxon>
        <taxon>Tichowtungiia</taxon>
        <taxon>Tichowtungiales</taxon>
        <taxon>Tichowtungiaceae</taxon>
        <taxon>Tichowtungia</taxon>
    </lineage>
</organism>
<protein>
    <submittedName>
        <fullName evidence="2">Uncharacterized protein</fullName>
    </submittedName>
</protein>
<dbReference type="Proteomes" id="UP000464954">
    <property type="component" value="Chromosome"/>
</dbReference>
<dbReference type="InterPro" id="IPR036410">
    <property type="entry name" value="HSP_DnaJ_Cys-rich_dom_sf"/>
</dbReference>
<dbReference type="RefSeq" id="WP_160627781.1">
    <property type="nucleotide sequence ID" value="NZ_CP047593.1"/>
</dbReference>
<sequence length="220" mass="23942">MKKMILISLLFFSAASAPALNFFGIEYNGSTADNILNLIYGLAQGDEAVVDEYYGQLKKTDPSLAKAVDPDHLKVPCSYCEGKGSLDGGRPCPVCQGTGIVKDSQSLGYLQYKFCNALDEGKSEKKAWMEAKTAFDERCAVFLNSEMLTGTVIRKEDGGALLSCPDNDETVYLKGIGSEFPSNEGASVSGEVWLAGTHNYKDEDGEMMEVKCYTATLWMD</sequence>
<name>A0A6P1MBK8_9BACT</name>
<reference evidence="2 3" key="1">
    <citation type="submission" date="2020-01" db="EMBL/GenBank/DDBJ databases">
        <title>Ponticoccus aerotolerans gen. nov., sp. nov., an anaerobic bacterium and proposal of Ponticoccusceae fam. nov., Ponticoccusles ord. nov. and Ponticoccuse classis nov. in the phylum Kiritimatiellaeota.</title>
        <authorList>
            <person name="Zhou L.Y."/>
            <person name="Du Z.J."/>
        </authorList>
    </citation>
    <scope>NUCLEOTIDE SEQUENCE [LARGE SCALE GENOMIC DNA]</scope>
    <source>
        <strain evidence="2 3">S-5007</strain>
    </source>
</reference>
<feature type="signal peptide" evidence="1">
    <location>
        <begin position="1"/>
        <end position="19"/>
    </location>
</feature>
<evidence type="ECO:0000313" key="2">
    <source>
        <dbReference type="EMBL" id="QHI68956.1"/>
    </source>
</evidence>
<dbReference type="Gene3D" id="6.20.20.10">
    <property type="match status" value="1"/>
</dbReference>
<dbReference type="KEGG" id="taer:GT409_05665"/>
<evidence type="ECO:0000313" key="3">
    <source>
        <dbReference type="Proteomes" id="UP000464954"/>
    </source>
</evidence>
<evidence type="ECO:0000256" key="1">
    <source>
        <dbReference type="SAM" id="SignalP"/>
    </source>
</evidence>
<proteinExistence type="predicted"/>